<evidence type="ECO:0000313" key="3">
    <source>
        <dbReference type="Proteomes" id="UP000005306"/>
    </source>
</evidence>
<feature type="domain" description="Methyltransferase" evidence="1">
    <location>
        <begin position="72"/>
        <end position="207"/>
    </location>
</feature>
<keyword evidence="2" id="KW-0489">Methyltransferase</keyword>
<dbReference type="EMBL" id="AAPV01000001">
    <property type="protein sequence ID" value="EAS84789.1"/>
    <property type="molecule type" value="Genomic_DNA"/>
</dbReference>
<comment type="caution">
    <text evidence="2">The sequence shown here is derived from an EMBL/GenBank/DDBJ whole genome shotgun (WGS) entry which is preliminary data.</text>
</comment>
<accession>Q1V1T9</accession>
<dbReference type="InterPro" id="IPR025714">
    <property type="entry name" value="Methyltranfer_dom"/>
</dbReference>
<gene>
    <name evidence="2" type="ORF">PU1002_03691</name>
</gene>
<dbReference type="Pfam" id="PF13847">
    <property type="entry name" value="Methyltransf_31"/>
    <property type="match status" value="1"/>
</dbReference>
<dbReference type="Proteomes" id="UP000005306">
    <property type="component" value="Unassembled WGS sequence"/>
</dbReference>
<dbReference type="Gene3D" id="3.40.50.150">
    <property type="entry name" value="Vaccinia Virus protein VP39"/>
    <property type="match status" value="1"/>
</dbReference>
<dbReference type="GeneID" id="66295033"/>
<dbReference type="SUPFAM" id="SSF53335">
    <property type="entry name" value="S-adenosyl-L-methionine-dependent methyltransferases"/>
    <property type="match status" value="1"/>
</dbReference>
<protein>
    <submittedName>
        <fullName evidence="2">Protein-L-isoaspartate(D-aspartate) O-methyltransferase (PCMT) family protein</fullName>
    </submittedName>
</protein>
<dbReference type="CDD" id="cd02440">
    <property type="entry name" value="AdoMet_MTases"/>
    <property type="match status" value="1"/>
</dbReference>
<proteinExistence type="predicted"/>
<dbReference type="RefSeq" id="WP_006997376.1">
    <property type="nucleotide sequence ID" value="NZ_CH724130.1"/>
</dbReference>
<dbReference type="HOGENOM" id="CLU_1259534_0_0_5"/>
<dbReference type="PANTHER" id="PTHR44068:SF11">
    <property type="entry name" value="GERANYL DIPHOSPHATE 2-C-METHYLTRANSFERASE"/>
    <property type="match status" value="1"/>
</dbReference>
<name>Q1V1T9_PELU1</name>
<dbReference type="AlphaFoldDB" id="Q1V1T9"/>
<dbReference type="PANTHER" id="PTHR44068">
    <property type="entry name" value="ZGC:194242"/>
    <property type="match status" value="1"/>
</dbReference>
<keyword evidence="2" id="KW-0808">Transferase</keyword>
<reference evidence="2 3" key="1">
    <citation type="submission" date="2006-04" db="EMBL/GenBank/DDBJ databases">
        <authorList>
            <person name="Giovannoni S.J."/>
            <person name="Cho J.-C."/>
            <person name="Ferriera S."/>
            <person name="Johnson J."/>
            <person name="Kravitz S."/>
            <person name="Halpern A."/>
            <person name="Remington K."/>
            <person name="Beeson K."/>
            <person name="Tran B."/>
            <person name="Rogers Y.-H."/>
            <person name="Friedman R."/>
            <person name="Venter J.C."/>
        </authorList>
    </citation>
    <scope>NUCLEOTIDE SEQUENCE [LARGE SCALE GENOMIC DNA]</scope>
    <source>
        <strain evidence="2 3">HTCC1002</strain>
    </source>
</reference>
<dbReference type="InterPro" id="IPR029063">
    <property type="entry name" value="SAM-dependent_MTases_sf"/>
</dbReference>
<evidence type="ECO:0000313" key="2">
    <source>
        <dbReference type="EMBL" id="EAS84789.1"/>
    </source>
</evidence>
<dbReference type="InterPro" id="IPR050447">
    <property type="entry name" value="Erg6_SMT_methyltransf"/>
</dbReference>
<sequence length="219" mass="26045">MEIDFITNHHKQTKRDYLARVNKINKSEAAVKAKKWDFDYWDGSRDVNYGGYYYDGRWEPIAKKIIDFYKIKPGNKILDIGCGKGFLLYELKKQVPGVIIRGLDISSYAIKNAKEEVKEYLKIGDANKLPYSDKEFDLVLSINTLHNLYCFDLFSALQEIERVGKEKKYLCVESYRNETEKVNLLYWQVTCEAFFNTEEWKWIFNQNNYRGDYSFIFFE</sequence>
<organism evidence="2 3">
    <name type="scientific">Pelagibacter ubique (strain HTCC1002)</name>
    <dbReference type="NCBI Taxonomy" id="314261"/>
    <lineage>
        <taxon>Bacteria</taxon>
        <taxon>Pseudomonadati</taxon>
        <taxon>Pseudomonadota</taxon>
        <taxon>Alphaproteobacteria</taxon>
        <taxon>Candidatus Pelagibacterales</taxon>
        <taxon>Candidatus Pelagibacteraceae</taxon>
        <taxon>Candidatus Pelagibacter</taxon>
    </lineage>
</organism>
<dbReference type="GO" id="GO:0008168">
    <property type="term" value="F:methyltransferase activity"/>
    <property type="evidence" value="ECO:0007669"/>
    <property type="project" value="UniProtKB-KW"/>
</dbReference>
<evidence type="ECO:0000259" key="1">
    <source>
        <dbReference type="Pfam" id="PF13847"/>
    </source>
</evidence>
<dbReference type="GO" id="GO:0032259">
    <property type="term" value="P:methylation"/>
    <property type="evidence" value="ECO:0007669"/>
    <property type="project" value="UniProtKB-KW"/>
</dbReference>